<gene>
    <name evidence="2" type="ORF">FRACYDRAFT_257287</name>
</gene>
<feature type="non-terminal residue" evidence="2">
    <location>
        <position position="514"/>
    </location>
</feature>
<name>A0A1E7EK78_9STRA</name>
<feature type="compositionally biased region" description="Polar residues" evidence="1">
    <location>
        <begin position="458"/>
        <end position="473"/>
    </location>
</feature>
<sequence length="514" mass="53653">MKFFPNVVDNKLGMYRAISVISVLALLLCSIKPESVNGVFVPDTDLGQGVIGFLRSLEITMERKTAWFYRYFGQNVDPAKINQVRLCDYSDPAKVKYCSPVFNPRAPKQNPNISSGSNANSALLLKKNRASFKSIPSKCFDDPDDPDCRKLRTLTGDALPGISQLSQSKSSSDDSEDDAEAPAPTPNTNHSFMTQPPSAPSGATASFSPTRYMCYGNHDSFKTAGSAGDEQFNVRGKWCESSMPSVSLEPSASPVIYPEGYQDGDGTPTTPTPKPSAVFEDPSGSPSEEPTVGGTAPWEGPPGLEYKNPAESVAPTPVEIPKLDSPTTGSKAKVGVKAQVAVGSAVIPPSGQPVGGPVPAPVEIPKLDSPTTSRVKQPDGVQAEVSVGSAIIPSSEEPSGQPISVPPAGQPVMIPPSGQPVGQPVTPPINQPVNQPASPPNSAPVQTSPPFVIPPTPLTSQEPNASPVVQQPSEAPDAPTDAPTKSPSASPSTYEPTGSIEEISSPGPTDPPTS</sequence>
<dbReference type="EMBL" id="KV784441">
    <property type="protein sequence ID" value="OEU05953.1"/>
    <property type="molecule type" value="Genomic_DNA"/>
</dbReference>
<organism evidence="2 3">
    <name type="scientific">Fragilariopsis cylindrus CCMP1102</name>
    <dbReference type="NCBI Taxonomy" id="635003"/>
    <lineage>
        <taxon>Eukaryota</taxon>
        <taxon>Sar</taxon>
        <taxon>Stramenopiles</taxon>
        <taxon>Ochrophyta</taxon>
        <taxon>Bacillariophyta</taxon>
        <taxon>Bacillariophyceae</taxon>
        <taxon>Bacillariophycidae</taxon>
        <taxon>Bacillariales</taxon>
        <taxon>Bacillariaceae</taxon>
        <taxon>Fragilariopsis</taxon>
    </lineage>
</organism>
<dbReference type="KEGG" id="fcy:FRACYDRAFT_257287"/>
<accession>A0A1E7EK78</accession>
<dbReference type="Proteomes" id="UP000095751">
    <property type="component" value="Unassembled WGS sequence"/>
</dbReference>
<evidence type="ECO:0000313" key="2">
    <source>
        <dbReference type="EMBL" id="OEU05953.1"/>
    </source>
</evidence>
<evidence type="ECO:0000256" key="1">
    <source>
        <dbReference type="SAM" id="MobiDB-lite"/>
    </source>
</evidence>
<feature type="compositionally biased region" description="Polar residues" evidence="1">
    <location>
        <begin position="186"/>
        <end position="205"/>
    </location>
</feature>
<feature type="compositionally biased region" description="Pro residues" evidence="1">
    <location>
        <begin position="404"/>
        <end position="418"/>
    </location>
</feature>
<feature type="region of interest" description="Disordered" evidence="1">
    <location>
        <begin position="346"/>
        <end position="514"/>
    </location>
</feature>
<keyword evidence="3" id="KW-1185">Reference proteome</keyword>
<feature type="region of interest" description="Disordered" evidence="1">
    <location>
        <begin position="242"/>
        <end position="331"/>
    </location>
</feature>
<evidence type="ECO:0000313" key="3">
    <source>
        <dbReference type="Proteomes" id="UP000095751"/>
    </source>
</evidence>
<proteinExistence type="predicted"/>
<feature type="region of interest" description="Disordered" evidence="1">
    <location>
        <begin position="151"/>
        <end position="205"/>
    </location>
</feature>
<reference evidence="2 3" key="1">
    <citation type="submission" date="2016-09" db="EMBL/GenBank/DDBJ databases">
        <title>Extensive genetic diversity and differential bi-allelic expression allows diatom success in the polar Southern Ocean.</title>
        <authorList>
            <consortium name="DOE Joint Genome Institute"/>
            <person name="Mock T."/>
            <person name="Otillar R.P."/>
            <person name="Strauss J."/>
            <person name="Dupont C."/>
            <person name="Frickenhaus S."/>
            <person name="Maumus F."/>
            <person name="Mcmullan M."/>
            <person name="Sanges R."/>
            <person name="Schmutz J."/>
            <person name="Toseland A."/>
            <person name="Valas R."/>
            <person name="Veluchamy A."/>
            <person name="Ward B.J."/>
            <person name="Allen A."/>
            <person name="Barry K."/>
            <person name="Falciatore A."/>
            <person name="Ferrante M."/>
            <person name="Fortunato A.E."/>
            <person name="Gloeckner G."/>
            <person name="Gruber A."/>
            <person name="Hipkin R."/>
            <person name="Janech M."/>
            <person name="Kroth P."/>
            <person name="Leese F."/>
            <person name="Lindquist E."/>
            <person name="Lyon B.R."/>
            <person name="Martin J."/>
            <person name="Mayer C."/>
            <person name="Parker M."/>
            <person name="Quesneville H."/>
            <person name="Raymond J."/>
            <person name="Uhlig C."/>
            <person name="Valentin K.U."/>
            <person name="Worden A.Z."/>
            <person name="Armbrust E.V."/>
            <person name="Bowler C."/>
            <person name="Green B."/>
            <person name="Moulton V."/>
            <person name="Van Oosterhout C."/>
            <person name="Grigoriev I."/>
        </authorList>
    </citation>
    <scope>NUCLEOTIDE SEQUENCE [LARGE SCALE GENOMIC DNA]</scope>
    <source>
        <strain evidence="2 3">CCMP1102</strain>
    </source>
</reference>
<protein>
    <submittedName>
        <fullName evidence="2">Uncharacterized protein</fullName>
    </submittedName>
</protein>
<feature type="compositionally biased region" description="Low complexity" evidence="1">
    <location>
        <begin position="478"/>
        <end position="493"/>
    </location>
</feature>
<dbReference type="InParanoid" id="A0A1E7EK78"/>
<dbReference type="AlphaFoldDB" id="A0A1E7EK78"/>
<dbReference type="OrthoDB" id="56746at2759"/>